<organism evidence="2 3">
    <name type="scientific">Acetoanaerobium noterae</name>
    <dbReference type="NCBI Taxonomy" id="745369"/>
    <lineage>
        <taxon>Bacteria</taxon>
        <taxon>Bacillati</taxon>
        <taxon>Bacillota</taxon>
        <taxon>Clostridia</taxon>
        <taxon>Peptostreptococcales</taxon>
        <taxon>Filifactoraceae</taxon>
        <taxon>Acetoanaerobium</taxon>
    </lineage>
</organism>
<evidence type="ECO:0000313" key="3">
    <source>
        <dbReference type="Proteomes" id="UP000243406"/>
    </source>
</evidence>
<protein>
    <submittedName>
        <fullName evidence="2">Glutaredoxin-related protein</fullName>
    </submittedName>
</protein>
<evidence type="ECO:0000313" key="2">
    <source>
        <dbReference type="EMBL" id="SKB63325.1"/>
    </source>
</evidence>
<sequence length="87" mass="10111">MKKIIVFGSKHCPDCQPMQDYLKENNIDFIYLDITENMFYLKTFLKLRDTREEFAEIKAKGLVGIPCVNVNDGEALYFEKPSIESLV</sequence>
<dbReference type="AlphaFoldDB" id="A0A1T5CV00"/>
<name>A0A1T5CV00_9FIRM</name>
<reference evidence="3" key="1">
    <citation type="submission" date="2017-02" db="EMBL/GenBank/DDBJ databases">
        <authorList>
            <person name="Varghese N."/>
            <person name="Submissions S."/>
        </authorList>
    </citation>
    <scope>NUCLEOTIDE SEQUENCE [LARGE SCALE GENOMIC DNA]</scope>
    <source>
        <strain evidence="3">ATCC 35199</strain>
    </source>
</reference>
<proteinExistence type="predicted"/>
<accession>A0A1T5CV00</accession>
<feature type="domain" description="Glutaredoxin" evidence="1">
    <location>
        <begin position="4"/>
        <end position="72"/>
    </location>
</feature>
<dbReference type="Gene3D" id="3.40.30.10">
    <property type="entry name" value="Glutaredoxin"/>
    <property type="match status" value="1"/>
</dbReference>
<dbReference type="PROSITE" id="PS51354">
    <property type="entry name" value="GLUTAREDOXIN_2"/>
    <property type="match status" value="1"/>
</dbReference>
<dbReference type="SUPFAM" id="SSF52833">
    <property type="entry name" value="Thioredoxin-like"/>
    <property type="match status" value="1"/>
</dbReference>
<dbReference type="InterPro" id="IPR002109">
    <property type="entry name" value="Glutaredoxin"/>
</dbReference>
<dbReference type="InterPro" id="IPR036249">
    <property type="entry name" value="Thioredoxin-like_sf"/>
</dbReference>
<dbReference type="RefSeq" id="WP_079590164.1">
    <property type="nucleotide sequence ID" value="NZ_DAMCMJ010000008.1"/>
</dbReference>
<dbReference type="EMBL" id="FUYN01000006">
    <property type="protein sequence ID" value="SKB63325.1"/>
    <property type="molecule type" value="Genomic_DNA"/>
</dbReference>
<keyword evidence="3" id="KW-1185">Reference proteome</keyword>
<dbReference type="Pfam" id="PF00462">
    <property type="entry name" value="Glutaredoxin"/>
    <property type="match status" value="1"/>
</dbReference>
<evidence type="ECO:0000259" key="1">
    <source>
        <dbReference type="Pfam" id="PF00462"/>
    </source>
</evidence>
<dbReference type="Proteomes" id="UP000243406">
    <property type="component" value="Unassembled WGS sequence"/>
</dbReference>
<dbReference type="OrthoDB" id="5679012at2"/>
<gene>
    <name evidence="2" type="ORF">SAMN02745120_2380</name>
</gene>